<protein>
    <recommendedName>
        <fullName evidence="11">MBOAT family protein</fullName>
    </recommendedName>
</protein>
<comment type="similarity">
    <text evidence="2 7">Belongs to the membrane-bound acyltransferase family.</text>
</comment>
<feature type="transmembrane region" description="Helical" evidence="8">
    <location>
        <begin position="198"/>
        <end position="220"/>
    </location>
</feature>
<evidence type="ECO:0000256" key="4">
    <source>
        <dbReference type="ARBA" id="ARBA00022692"/>
    </source>
</evidence>
<dbReference type="InterPro" id="IPR024194">
    <property type="entry name" value="Ac/AlaTfrase_AlgI/DltB"/>
</dbReference>
<reference evidence="9 10" key="1">
    <citation type="submission" date="2011-08" db="EMBL/GenBank/DDBJ databases">
        <title>The Genome Sequence of Clostridium hathewayi WAL-18680.</title>
        <authorList>
            <consortium name="The Broad Institute Genome Sequencing Platform"/>
            <person name="Earl A."/>
            <person name="Ward D."/>
            <person name="Feldgarden M."/>
            <person name="Gevers D."/>
            <person name="Finegold S.M."/>
            <person name="Summanen P.H."/>
            <person name="Molitoris D.R."/>
            <person name="Song M."/>
            <person name="Daigneault M."/>
            <person name="Allen-Vercoe E."/>
            <person name="Young S.K."/>
            <person name="Zeng Q."/>
            <person name="Gargeya S."/>
            <person name="Fitzgerald M."/>
            <person name="Haas B."/>
            <person name="Abouelleil A."/>
            <person name="Alvarado L."/>
            <person name="Arachchi H.M."/>
            <person name="Berlin A."/>
            <person name="Brown A."/>
            <person name="Chapman S.B."/>
            <person name="Chen Z."/>
            <person name="Dunbar C."/>
            <person name="Freedman E."/>
            <person name="Gearin G."/>
            <person name="Gellesch M."/>
            <person name="Goldberg J."/>
            <person name="Griggs A."/>
            <person name="Gujja S."/>
            <person name="Heiman D."/>
            <person name="Howarth C."/>
            <person name="Larson L."/>
            <person name="Lui A."/>
            <person name="MacDonald P.J.P."/>
            <person name="Montmayeur A."/>
            <person name="Murphy C."/>
            <person name="Neiman D."/>
            <person name="Pearson M."/>
            <person name="Priest M."/>
            <person name="Roberts A."/>
            <person name="Saif S."/>
            <person name="Shea T."/>
            <person name="Shenoy N."/>
            <person name="Sisk P."/>
            <person name="Stolte C."/>
            <person name="Sykes S."/>
            <person name="Wortman J."/>
            <person name="Nusbaum C."/>
            <person name="Birren B."/>
        </authorList>
    </citation>
    <scope>NUCLEOTIDE SEQUENCE [LARGE SCALE GENOMIC DNA]</scope>
    <source>
        <strain evidence="9 10">WAL-18680</strain>
    </source>
</reference>
<dbReference type="PANTHER" id="PTHR13285:SF18">
    <property type="entry name" value="PROTEIN-CYSTEINE N-PALMITOYLTRANSFERASE RASP"/>
    <property type="match status" value="1"/>
</dbReference>
<dbReference type="PIRSF" id="PIRSF500217">
    <property type="entry name" value="AlgI"/>
    <property type="match status" value="1"/>
</dbReference>
<evidence type="ECO:0000313" key="9">
    <source>
        <dbReference type="EMBL" id="EHI60117.1"/>
    </source>
</evidence>
<evidence type="ECO:0000256" key="7">
    <source>
        <dbReference type="PIRNR" id="PIRNR016636"/>
    </source>
</evidence>
<gene>
    <name evidence="9" type="ORF">HMPREF9473_01895</name>
</gene>
<dbReference type="EMBL" id="ADLN01000035">
    <property type="protein sequence ID" value="EHI60117.1"/>
    <property type="molecule type" value="Genomic_DNA"/>
</dbReference>
<accession>G5IEG8</accession>
<evidence type="ECO:0000256" key="5">
    <source>
        <dbReference type="ARBA" id="ARBA00022989"/>
    </source>
</evidence>
<feature type="transmembrane region" description="Helical" evidence="8">
    <location>
        <begin position="325"/>
        <end position="346"/>
    </location>
</feature>
<feature type="transmembrane region" description="Helical" evidence="8">
    <location>
        <begin position="153"/>
        <end position="178"/>
    </location>
</feature>
<dbReference type="InterPro" id="IPR051085">
    <property type="entry name" value="MB_O-acyltransferase"/>
</dbReference>
<dbReference type="Pfam" id="PF03062">
    <property type="entry name" value="MBOAT"/>
    <property type="match status" value="1"/>
</dbReference>
<evidence type="ECO:0000256" key="2">
    <source>
        <dbReference type="ARBA" id="ARBA00010323"/>
    </source>
</evidence>
<feature type="transmembrane region" description="Helical" evidence="8">
    <location>
        <begin position="118"/>
        <end position="141"/>
    </location>
</feature>
<feature type="transmembrane region" description="Helical" evidence="8">
    <location>
        <begin position="49"/>
        <end position="68"/>
    </location>
</feature>
<dbReference type="AlphaFoldDB" id="G5IEG8"/>
<dbReference type="GO" id="GO:0016746">
    <property type="term" value="F:acyltransferase activity"/>
    <property type="evidence" value="ECO:0007669"/>
    <property type="project" value="UniProtKB-KW"/>
</dbReference>
<evidence type="ECO:0008006" key="11">
    <source>
        <dbReference type="Google" id="ProtNLM"/>
    </source>
</evidence>
<dbReference type="GO" id="GO:0005886">
    <property type="term" value="C:plasma membrane"/>
    <property type="evidence" value="ECO:0007669"/>
    <property type="project" value="UniProtKB-SubCell"/>
</dbReference>
<feature type="transmembrane region" description="Helical" evidence="8">
    <location>
        <begin position="232"/>
        <end position="251"/>
    </location>
</feature>
<keyword evidence="3 7" id="KW-1003">Cell membrane</keyword>
<dbReference type="Proteomes" id="UP000005384">
    <property type="component" value="Unassembled WGS sequence"/>
</dbReference>
<sequence length="471" mass="53993">MVFSSFEFLVYFLPGFLLVYYLAPARWKNSCLFAGSLIFYAVGVRNHPFYLALIVCSVLVNYRVGRAIGLAGRKSIRKRWLAAGLVYNFGWLVFFKYLDFILENVNRAGAWMGASRQIPYLNLVLPIGISFYTFQISSYLIDVYRGKVRAERSVIALGTYLCMFPQLIAGPIVTYSSVNVQLRARKHSMAKVEEGLKLFTLGLGYKVLIANQVAGLWHQVNTIGYDSISTPLAWMGIAAYSFQIYFDFYGYSLMAKGLGKLLGFQFPDNFSNPYLSLSMTEFWRRWHITLGSWFREYVYIPLGGNRKGFARTIRNMLAVWLLTGLWHGASWNFILWGFMMFVLISVEKMGWGKVTERFRLLGHLYMALVIPLTWLIFAVPDMGQIGLYLSRLFPFLGGVEGNVFAGDYVKYGKMYGISMIAALIFSTGLPERMYRKWKFHVVTALLLTAVFWGAVYCIYLGMDDPFLYFNF</sequence>
<dbReference type="GO" id="GO:0042121">
    <property type="term" value="P:alginic acid biosynthetic process"/>
    <property type="evidence" value="ECO:0007669"/>
    <property type="project" value="InterPro"/>
</dbReference>
<feature type="transmembrane region" description="Helical" evidence="8">
    <location>
        <begin position="441"/>
        <end position="462"/>
    </location>
</feature>
<keyword evidence="7" id="KW-0808">Transferase</keyword>
<keyword evidence="4 8" id="KW-0812">Transmembrane</keyword>
<keyword evidence="6 7" id="KW-0472">Membrane</keyword>
<dbReference type="PATRIC" id="fig|742737.3.peg.1920"/>
<evidence type="ECO:0000256" key="3">
    <source>
        <dbReference type="ARBA" id="ARBA00022475"/>
    </source>
</evidence>
<dbReference type="InterPro" id="IPR004299">
    <property type="entry name" value="MBOAT_fam"/>
</dbReference>
<feature type="transmembrane region" description="Helical" evidence="8">
    <location>
        <begin position="80"/>
        <end position="98"/>
    </location>
</feature>
<keyword evidence="7" id="KW-0012">Acyltransferase</keyword>
<proteinExistence type="inferred from homology"/>
<organism evidence="9 10">
    <name type="scientific">Hungatella hathewayi WAL-18680</name>
    <dbReference type="NCBI Taxonomy" id="742737"/>
    <lineage>
        <taxon>Bacteria</taxon>
        <taxon>Bacillati</taxon>
        <taxon>Bacillota</taxon>
        <taxon>Clostridia</taxon>
        <taxon>Lachnospirales</taxon>
        <taxon>Lachnospiraceae</taxon>
        <taxon>Hungatella</taxon>
    </lineage>
</organism>
<name>G5IEG8_9FIRM</name>
<evidence type="ECO:0000313" key="10">
    <source>
        <dbReference type="Proteomes" id="UP000005384"/>
    </source>
</evidence>
<feature type="transmembrane region" description="Helical" evidence="8">
    <location>
        <begin position="358"/>
        <end position="379"/>
    </location>
</feature>
<dbReference type="RefSeq" id="WP_006779875.1">
    <property type="nucleotide sequence ID" value="NZ_CP040506.1"/>
</dbReference>
<keyword evidence="10" id="KW-1185">Reference proteome</keyword>
<comment type="caution">
    <text evidence="9">The sequence shown here is derived from an EMBL/GenBank/DDBJ whole genome shotgun (WGS) entry which is preliminary data.</text>
</comment>
<keyword evidence="5 8" id="KW-1133">Transmembrane helix</keyword>
<dbReference type="HOGENOM" id="CLU_025255_1_3_9"/>
<evidence type="ECO:0000256" key="6">
    <source>
        <dbReference type="ARBA" id="ARBA00023136"/>
    </source>
</evidence>
<dbReference type="PANTHER" id="PTHR13285">
    <property type="entry name" value="ACYLTRANSFERASE"/>
    <property type="match status" value="1"/>
</dbReference>
<dbReference type="InterPro" id="IPR028362">
    <property type="entry name" value="AlgI"/>
</dbReference>
<evidence type="ECO:0000256" key="8">
    <source>
        <dbReference type="SAM" id="Phobius"/>
    </source>
</evidence>
<dbReference type="OrthoDB" id="9805788at2"/>
<dbReference type="PIRSF" id="PIRSF016636">
    <property type="entry name" value="AlgI_DltB"/>
    <property type="match status" value="1"/>
</dbReference>
<feature type="transmembrane region" description="Helical" evidence="8">
    <location>
        <begin position="6"/>
        <end position="22"/>
    </location>
</feature>
<evidence type="ECO:0000256" key="1">
    <source>
        <dbReference type="ARBA" id="ARBA00004651"/>
    </source>
</evidence>
<comment type="subcellular location">
    <subcellularLocation>
        <location evidence="1">Cell membrane</location>
        <topology evidence="1">Multi-pass membrane protein</topology>
    </subcellularLocation>
</comment>
<feature type="transmembrane region" description="Helical" evidence="8">
    <location>
        <begin position="411"/>
        <end position="429"/>
    </location>
</feature>